<evidence type="ECO:0000256" key="2">
    <source>
        <dbReference type="ARBA" id="ARBA00022692"/>
    </source>
</evidence>
<feature type="domain" description="EamA" evidence="7">
    <location>
        <begin position="286"/>
        <end position="428"/>
    </location>
</feature>
<evidence type="ECO:0000256" key="4">
    <source>
        <dbReference type="ARBA" id="ARBA00023136"/>
    </source>
</evidence>
<evidence type="ECO:0000256" key="5">
    <source>
        <dbReference type="SAM" id="MobiDB-lite"/>
    </source>
</evidence>
<dbReference type="Pfam" id="PF00892">
    <property type="entry name" value="EamA"/>
    <property type="match status" value="2"/>
</dbReference>
<feature type="transmembrane region" description="Helical" evidence="6">
    <location>
        <begin position="285"/>
        <end position="305"/>
    </location>
</feature>
<feature type="transmembrane region" description="Helical" evidence="6">
    <location>
        <begin position="412"/>
        <end position="430"/>
    </location>
</feature>
<feature type="domain" description="EamA" evidence="7">
    <location>
        <begin position="110"/>
        <end position="246"/>
    </location>
</feature>
<evidence type="ECO:0000256" key="1">
    <source>
        <dbReference type="ARBA" id="ARBA00004141"/>
    </source>
</evidence>
<feature type="transmembrane region" description="Helical" evidence="6">
    <location>
        <begin position="317"/>
        <end position="335"/>
    </location>
</feature>
<gene>
    <name evidence="8" type="ORF">PAC_09456</name>
</gene>
<dbReference type="AlphaFoldDB" id="A0A1L7X3F9"/>
<dbReference type="STRING" id="576137.A0A1L7X3F9"/>
<feature type="transmembrane region" description="Helical" evidence="6">
    <location>
        <begin position="230"/>
        <end position="247"/>
    </location>
</feature>
<dbReference type="PANTHER" id="PTHR22911:SF6">
    <property type="entry name" value="SOLUTE CARRIER FAMILY 35 MEMBER G1"/>
    <property type="match status" value="1"/>
</dbReference>
<keyword evidence="3 6" id="KW-1133">Transmembrane helix</keyword>
<feature type="compositionally biased region" description="Basic and acidic residues" evidence="5">
    <location>
        <begin position="467"/>
        <end position="479"/>
    </location>
</feature>
<organism evidence="8 9">
    <name type="scientific">Phialocephala subalpina</name>
    <dbReference type="NCBI Taxonomy" id="576137"/>
    <lineage>
        <taxon>Eukaryota</taxon>
        <taxon>Fungi</taxon>
        <taxon>Dikarya</taxon>
        <taxon>Ascomycota</taxon>
        <taxon>Pezizomycotina</taxon>
        <taxon>Leotiomycetes</taxon>
        <taxon>Helotiales</taxon>
        <taxon>Mollisiaceae</taxon>
        <taxon>Phialocephala</taxon>
        <taxon>Phialocephala fortinii species complex</taxon>
    </lineage>
</organism>
<keyword evidence="2 6" id="KW-0812">Transmembrane</keyword>
<feature type="transmembrane region" description="Helical" evidence="6">
    <location>
        <begin position="355"/>
        <end position="377"/>
    </location>
</feature>
<dbReference type="OrthoDB" id="306876at2759"/>
<feature type="transmembrane region" description="Helical" evidence="6">
    <location>
        <begin position="201"/>
        <end position="223"/>
    </location>
</feature>
<keyword evidence="9" id="KW-1185">Reference proteome</keyword>
<evidence type="ECO:0000313" key="9">
    <source>
        <dbReference type="Proteomes" id="UP000184330"/>
    </source>
</evidence>
<proteinExistence type="predicted"/>
<feature type="transmembrane region" description="Helical" evidence="6">
    <location>
        <begin position="174"/>
        <end position="195"/>
    </location>
</feature>
<evidence type="ECO:0000259" key="7">
    <source>
        <dbReference type="Pfam" id="PF00892"/>
    </source>
</evidence>
<dbReference type="SUPFAM" id="SSF103481">
    <property type="entry name" value="Multidrug resistance efflux transporter EmrE"/>
    <property type="match status" value="2"/>
</dbReference>
<reference evidence="8 9" key="1">
    <citation type="submission" date="2016-03" db="EMBL/GenBank/DDBJ databases">
        <authorList>
            <person name="Ploux O."/>
        </authorList>
    </citation>
    <scope>NUCLEOTIDE SEQUENCE [LARGE SCALE GENOMIC DNA]</scope>
    <source>
        <strain evidence="8 9">UAMH 11012</strain>
    </source>
</reference>
<name>A0A1L7X3F9_9HELO</name>
<dbReference type="GO" id="GO:0016020">
    <property type="term" value="C:membrane"/>
    <property type="evidence" value="ECO:0007669"/>
    <property type="project" value="UniProtKB-SubCell"/>
</dbReference>
<feature type="transmembrane region" description="Helical" evidence="6">
    <location>
        <begin position="389"/>
        <end position="406"/>
    </location>
</feature>
<evidence type="ECO:0000256" key="3">
    <source>
        <dbReference type="ARBA" id="ARBA00022989"/>
    </source>
</evidence>
<protein>
    <recommendedName>
        <fullName evidence="7">EamA domain-containing protein</fullName>
    </recommendedName>
</protein>
<evidence type="ECO:0000256" key="6">
    <source>
        <dbReference type="SAM" id="Phobius"/>
    </source>
</evidence>
<feature type="region of interest" description="Disordered" evidence="5">
    <location>
        <begin position="438"/>
        <end position="517"/>
    </location>
</feature>
<comment type="subcellular location">
    <subcellularLocation>
        <location evidence="1">Membrane</location>
        <topology evidence="1">Multi-pass membrane protein</topology>
    </subcellularLocation>
</comment>
<dbReference type="Proteomes" id="UP000184330">
    <property type="component" value="Unassembled WGS sequence"/>
</dbReference>
<evidence type="ECO:0000313" key="8">
    <source>
        <dbReference type="EMBL" id="CZR59562.1"/>
    </source>
</evidence>
<keyword evidence="4 6" id="KW-0472">Membrane</keyword>
<dbReference type="InterPro" id="IPR037185">
    <property type="entry name" value="EmrE-like"/>
</dbReference>
<accession>A0A1L7X3F9</accession>
<dbReference type="PANTHER" id="PTHR22911">
    <property type="entry name" value="ACYL-MALONYL CONDENSING ENZYME-RELATED"/>
    <property type="match status" value="1"/>
</dbReference>
<dbReference type="InterPro" id="IPR000620">
    <property type="entry name" value="EamA_dom"/>
</dbReference>
<dbReference type="EMBL" id="FJOG01000014">
    <property type="protein sequence ID" value="CZR59562.1"/>
    <property type="molecule type" value="Genomic_DNA"/>
</dbReference>
<sequence>MSQYNQLPQTTSTTKVNLEDEDILESLQNIPSNFDIALNGGTNRTFLSPNPQKTAEASLLDPEAFRRLSISTISSYGRGRSVSPYPNHPGNGQPKTWGNSIKRFWEQNQGLFLVASSQLFGALMNVTTRLLELEGEGMHPFQILFVRQGLTVILCTAWMWRMQVPGFPLGKKEIRGLLVARSVTGFFGIFGMYYSLQYLPVADAVVITFLAPSVASYGCYLFLKEPFPRSAQYASLISLLGVVMIARPTSFFTSSPPPTTETISGNTTKSAVESSFPVPTSGQRLSAVIVAMIGVLGSAGAFTSIRWIGNRAHPLLSVNYFSVYCTLISIVALSVSRPLGISDLHFKLPADGRQWLFLIFLGLCGFIMQFLLTKGLVHNGRGGGARATNMIYTNMLFALALDRWVFGISPGWWSLGGSGLILGSAVYVGMNKERSEDEEMVGRVVSGGGEEEELALGNMGGGRRRSSRGEEGAEAEEMHLLGGTETSREEEEVQQDQQIADSEEDRGRDEADGVVGR</sequence>